<dbReference type="Pfam" id="PF03881">
    <property type="entry name" value="Fructosamin_kin"/>
    <property type="match status" value="1"/>
</dbReference>
<dbReference type="InterPro" id="IPR016477">
    <property type="entry name" value="Fructo-/Ketosamine-3-kinase"/>
</dbReference>
<dbReference type="InterPro" id="IPR036871">
    <property type="entry name" value="PX_dom_sf"/>
</dbReference>
<dbReference type="Pfam" id="PF00615">
    <property type="entry name" value="RGS"/>
    <property type="match status" value="1"/>
</dbReference>
<dbReference type="Gene3D" id="3.30.1520.10">
    <property type="entry name" value="Phox-like domain"/>
    <property type="match status" value="1"/>
</dbReference>
<dbReference type="EC" id="2.7.1.172" evidence="2"/>
<evidence type="ECO:0000256" key="1">
    <source>
        <dbReference type="ARBA" id="ARBA00010883"/>
    </source>
</evidence>
<dbReference type="GO" id="GO:0035091">
    <property type="term" value="F:phosphatidylinositol binding"/>
    <property type="evidence" value="ECO:0007669"/>
    <property type="project" value="InterPro"/>
</dbReference>
<dbReference type="AlphaFoldDB" id="A0A085NSA3"/>
<dbReference type="GO" id="GO:0005769">
    <property type="term" value="C:early endosome"/>
    <property type="evidence" value="ECO:0007669"/>
    <property type="project" value="TreeGrafter"/>
</dbReference>
<dbReference type="InterPro" id="IPR011009">
    <property type="entry name" value="Kinase-like_dom_sf"/>
</dbReference>
<keyword evidence="4" id="KW-0175">Coiled coil</keyword>
<dbReference type="InterPro" id="IPR044926">
    <property type="entry name" value="RGS_subdomain_2"/>
</dbReference>
<evidence type="ECO:0000256" key="4">
    <source>
        <dbReference type="SAM" id="Coils"/>
    </source>
</evidence>
<dbReference type="Proteomes" id="UP000030758">
    <property type="component" value="Unassembled WGS sequence"/>
</dbReference>
<proteinExistence type="inferred from homology"/>
<feature type="coiled-coil region" evidence="4">
    <location>
        <begin position="306"/>
        <end position="333"/>
    </location>
</feature>
<dbReference type="Gene3D" id="1.10.167.10">
    <property type="entry name" value="Regulator of G-protein Signalling 4, domain 2"/>
    <property type="match status" value="1"/>
</dbReference>
<dbReference type="SMART" id="SM00315">
    <property type="entry name" value="RGS"/>
    <property type="match status" value="1"/>
</dbReference>
<dbReference type="EMBL" id="KL367478">
    <property type="protein sequence ID" value="KFD72349.1"/>
    <property type="molecule type" value="Genomic_DNA"/>
</dbReference>
<gene>
    <name evidence="8" type="ORF">M514_11603</name>
</gene>
<evidence type="ECO:0000256" key="5">
    <source>
        <dbReference type="SAM" id="Phobius"/>
    </source>
</evidence>
<dbReference type="PANTHER" id="PTHR22775">
    <property type="entry name" value="SORTING NEXIN"/>
    <property type="match status" value="1"/>
</dbReference>
<dbReference type="InterPro" id="IPR036305">
    <property type="entry name" value="RGS_sf"/>
</dbReference>
<dbReference type="SUPFAM" id="SSF64268">
    <property type="entry name" value="PX domain"/>
    <property type="match status" value="1"/>
</dbReference>
<evidence type="ECO:0000313" key="8">
    <source>
        <dbReference type="EMBL" id="KFD72349.1"/>
    </source>
</evidence>
<dbReference type="GO" id="GO:0102193">
    <property type="term" value="F:protein-ribulosamine 3-kinase activity"/>
    <property type="evidence" value="ECO:0007669"/>
    <property type="project" value="UniProtKB-EC"/>
</dbReference>
<dbReference type="InterPro" id="IPR013937">
    <property type="entry name" value="Sorting_nexin_C"/>
</dbReference>
<feature type="transmembrane region" description="Helical" evidence="5">
    <location>
        <begin position="40"/>
        <end position="68"/>
    </location>
</feature>
<organism evidence="8">
    <name type="scientific">Trichuris suis</name>
    <name type="common">pig whipworm</name>
    <dbReference type="NCBI Taxonomy" id="68888"/>
    <lineage>
        <taxon>Eukaryota</taxon>
        <taxon>Metazoa</taxon>
        <taxon>Ecdysozoa</taxon>
        <taxon>Nematoda</taxon>
        <taxon>Enoplea</taxon>
        <taxon>Dorylaimia</taxon>
        <taxon>Trichinellida</taxon>
        <taxon>Trichuridae</taxon>
        <taxon>Trichuris</taxon>
    </lineage>
</organism>
<evidence type="ECO:0000256" key="3">
    <source>
        <dbReference type="ARBA" id="ARBA00048655"/>
    </source>
</evidence>
<dbReference type="Pfam" id="PF02194">
    <property type="entry name" value="PXA"/>
    <property type="match status" value="1"/>
</dbReference>
<dbReference type="SUPFAM" id="SSF48097">
    <property type="entry name" value="Regulator of G-protein signaling, RGS"/>
    <property type="match status" value="1"/>
</dbReference>
<dbReference type="InterPro" id="IPR016137">
    <property type="entry name" value="RGS"/>
</dbReference>
<feature type="domain" description="PX" evidence="6">
    <location>
        <begin position="568"/>
        <end position="692"/>
    </location>
</feature>
<dbReference type="Gene3D" id="3.30.200.20">
    <property type="entry name" value="Phosphorylase Kinase, domain 1"/>
    <property type="match status" value="1"/>
</dbReference>
<dbReference type="InterPro" id="IPR001683">
    <property type="entry name" value="PX_dom"/>
</dbReference>
<dbReference type="FunFam" id="3.90.1200.10:FF:000003">
    <property type="entry name" value="fructosamine-3-kinase isoform X1"/>
    <property type="match status" value="1"/>
</dbReference>
<dbReference type="SMART" id="SM00313">
    <property type="entry name" value="PXA"/>
    <property type="match status" value="1"/>
</dbReference>
<protein>
    <recommendedName>
        <fullName evidence="2">protein-ribulosamine 3-kinase</fullName>
        <ecNumber evidence="2">2.7.1.172</ecNumber>
    </recommendedName>
</protein>
<dbReference type="Pfam" id="PF08628">
    <property type="entry name" value="Nexin_C"/>
    <property type="match status" value="1"/>
</dbReference>
<evidence type="ECO:0000256" key="2">
    <source>
        <dbReference type="ARBA" id="ARBA00011961"/>
    </source>
</evidence>
<dbReference type="PANTHER" id="PTHR22775:SF3">
    <property type="entry name" value="SORTING NEXIN-13"/>
    <property type="match status" value="1"/>
</dbReference>
<keyword evidence="5" id="KW-0812">Transmembrane</keyword>
<evidence type="ECO:0000259" key="7">
    <source>
        <dbReference type="PROSITE" id="PS51207"/>
    </source>
</evidence>
<dbReference type="SUPFAM" id="SSF56112">
    <property type="entry name" value="Protein kinase-like (PK-like)"/>
    <property type="match status" value="1"/>
</dbReference>
<dbReference type="SMART" id="SM00312">
    <property type="entry name" value="PX"/>
    <property type="match status" value="1"/>
</dbReference>
<feature type="domain" description="PXA" evidence="7">
    <location>
        <begin position="109"/>
        <end position="297"/>
    </location>
</feature>
<accession>A0A085NSA3</accession>
<dbReference type="InterPro" id="IPR003114">
    <property type="entry name" value="Phox_assoc"/>
</dbReference>
<sequence>MEDAEDASSAVLAGGFNIFRVFKSGKLCALIAALLALQSFGLYGCSCIVLCTLFFLIGCFVRLFFYVWNVRYPMLLRDFDAIDWTSEKKFILPKLKAVTFDKNAKLPCSENVEKLINEIVDYTIRDYVTSWYSKLTNDDGFIKSVRCLFITALRVLIVGLKNVNWVTVLTHDVIDDFATHLRLFRKAKQKYDKVVSTGSEPRPDLLEQYFFEMEYELESSFCRKRLSMSKQGENEFLRSLGDVLVYLLLPTKDLSPHLFRLLLRDVLAVQVIGGTVNLICDPDYICHTVATLLFTVPLKYEDFITVLEATDDADELNGTMESLQQEIELQRSKDTGGADDSLIKQQLGSLFYLQKLIAGRLSRLQTSDSSLDEAGDGWQDCAAMYDLSLAFVLCNHVALCSFIDYLSQTDGKTYIDMYLTGFKNSFPHPSGRSSGDHVRANESLIISSAREVALEIYNQYFQAKSDRLVDIDEGIKKRLQAMIRSKVHPSLWFDEAQQRAYEILENDIRFYPSFKRSAAYVKLLAELKLLLPQDKSDETNPFSIPPTTSVLGDQADSSEVDSATVKDFVYETNIKTIGMGNEQSTIFAVYNIEVKKFDHRGQCMKHWIVTRRYSDFYNLNCVIKRKFPQLAKISFPAKKTFNNMHHGFLERRKRALNTYLKVRLHIANSPCRSSVAKSAPLQTLLDPALLKRCKGLENLLLEFLCRMDYNGDGGTLVEKLNSVVDPIRSGVKFVGNAVISMPDTLIDGVCKVGDGLGKVTRTVFGIQELTPSQVENFGGRVAASLNYESADSIPLRILMLLVDEIFGLQEQNQWIRRRMVSFLQQLIHAMYGSSLNRKIVEYVHWLTSEEQVTNYVKLFRNSMWPNGVLAESAPVRPQSTKARTRVVARTQTLSLLPDEFKLFIGNDSTTAGVCMVFEALQHECLNRRLCYVLLERLIVSVFPNRNVDQSISRMNTSDEAELRNSLETETLTVYGQRGGGCINQGCGYMTDNGPIFVKLNRDQKASIMFKGEFASLAALYAANCVIPIVRGALFAAEYIDGMSRLNKYAALLGKQLARLHLHNSQLLKAQSERESWVTDRHDDFTIEPVTKFGFHETTCCGFIPMDNRWSDDWVEFFTQKRLQAQYDKVMSDSGDRRLSELWPRVLEKIPSCFENCGEIVPCLLHGDLWSGNVAETPSGPVIFDPASFYGHSEFEFGIASIFGGFNRQFYDAYYELIPKRPGFEKRLRLYALFNYLNHWNHFGSAYRESTLREMKAIIDS</sequence>
<name>A0A085NSA3_9BILA</name>
<dbReference type="PROSITE" id="PS50195">
    <property type="entry name" value="PX"/>
    <property type="match status" value="1"/>
</dbReference>
<reference evidence="8" key="1">
    <citation type="journal article" date="2014" name="Nat. Genet.">
        <title>Genome and transcriptome of the porcine whipworm Trichuris suis.</title>
        <authorList>
            <person name="Jex A.R."/>
            <person name="Nejsum P."/>
            <person name="Schwarz E.M."/>
            <person name="Hu L."/>
            <person name="Young N.D."/>
            <person name="Hall R.S."/>
            <person name="Korhonen P.K."/>
            <person name="Liao S."/>
            <person name="Thamsborg S."/>
            <person name="Xia J."/>
            <person name="Xu P."/>
            <person name="Wang S."/>
            <person name="Scheerlinck J.P."/>
            <person name="Hofmann A."/>
            <person name="Sternberg P.W."/>
            <person name="Wang J."/>
            <person name="Gasser R.B."/>
        </authorList>
    </citation>
    <scope>NUCLEOTIDE SEQUENCE [LARGE SCALE GENOMIC DNA]</scope>
    <source>
        <strain evidence="8">DCEP-RM93F</strain>
    </source>
</reference>
<dbReference type="Pfam" id="PF00787">
    <property type="entry name" value="PX"/>
    <property type="match status" value="1"/>
</dbReference>
<comment type="catalytic activity">
    <reaction evidence="3">
        <text>N(6)-D-ribulosyl-L-lysyl-[protein] + ATP = N(6)-(3-O-phospho-D-ribulosyl)-L-lysyl-[protein] + ADP + H(+)</text>
        <dbReference type="Rhea" id="RHEA:48432"/>
        <dbReference type="Rhea" id="RHEA-COMP:12103"/>
        <dbReference type="Rhea" id="RHEA-COMP:12104"/>
        <dbReference type="ChEBI" id="CHEBI:15378"/>
        <dbReference type="ChEBI" id="CHEBI:30616"/>
        <dbReference type="ChEBI" id="CHEBI:90418"/>
        <dbReference type="ChEBI" id="CHEBI:90420"/>
        <dbReference type="ChEBI" id="CHEBI:456216"/>
        <dbReference type="EC" id="2.7.1.172"/>
    </reaction>
    <physiologicalReaction direction="left-to-right" evidence="3">
        <dbReference type="Rhea" id="RHEA:48433"/>
    </physiologicalReaction>
</comment>
<comment type="similarity">
    <text evidence="1">Belongs to the sorting nexin family.</text>
</comment>
<evidence type="ECO:0000259" key="6">
    <source>
        <dbReference type="PROSITE" id="PS50195"/>
    </source>
</evidence>
<dbReference type="Gene3D" id="3.90.1200.10">
    <property type="match status" value="1"/>
</dbReference>
<dbReference type="PROSITE" id="PS51207">
    <property type="entry name" value="PXA"/>
    <property type="match status" value="1"/>
</dbReference>
<keyword evidence="5" id="KW-0472">Membrane</keyword>
<keyword evidence="5" id="KW-1133">Transmembrane helix</keyword>